<reference evidence="1" key="1">
    <citation type="submission" date="2021-09" db="EMBL/GenBank/DDBJ databases">
        <title>A high-quality genome of the endoparasitic fungus Hirsutella rhossiliensis with a comparison of Hirsutella genomes reveals transposable elements contributing to genome size variation.</title>
        <authorList>
            <person name="Lin R."/>
            <person name="Jiao Y."/>
            <person name="Sun X."/>
            <person name="Ling J."/>
            <person name="Xie B."/>
            <person name="Cheng X."/>
        </authorList>
    </citation>
    <scope>NUCLEOTIDE SEQUENCE</scope>
    <source>
        <strain evidence="1">HR02</strain>
    </source>
</reference>
<proteinExistence type="predicted"/>
<name>A0A9P8MTH1_9HYPO</name>
<protein>
    <recommendedName>
        <fullName evidence="3">F-box domain-containing protein</fullName>
    </recommendedName>
</protein>
<dbReference type="OrthoDB" id="2305901at2759"/>
<comment type="caution">
    <text evidence="1">The sequence shown here is derived from an EMBL/GenBank/DDBJ whole genome shotgun (WGS) entry which is preliminary data.</text>
</comment>
<dbReference type="RefSeq" id="XP_044717434.1">
    <property type="nucleotide sequence ID" value="XM_044867413.1"/>
</dbReference>
<dbReference type="Gene3D" id="3.80.10.10">
    <property type="entry name" value="Ribonuclease Inhibitor"/>
    <property type="match status" value="1"/>
</dbReference>
<dbReference type="SUPFAM" id="SSF52047">
    <property type="entry name" value="RNI-like"/>
    <property type="match status" value="1"/>
</dbReference>
<dbReference type="InterPro" id="IPR032675">
    <property type="entry name" value="LRR_dom_sf"/>
</dbReference>
<gene>
    <name evidence="1" type="ORF">HRG_08942</name>
</gene>
<evidence type="ECO:0000313" key="1">
    <source>
        <dbReference type="EMBL" id="KAH0959921.1"/>
    </source>
</evidence>
<evidence type="ECO:0000313" key="2">
    <source>
        <dbReference type="Proteomes" id="UP000824596"/>
    </source>
</evidence>
<accession>A0A9P8MTH1</accession>
<dbReference type="Proteomes" id="UP000824596">
    <property type="component" value="Unassembled WGS sequence"/>
</dbReference>
<dbReference type="GeneID" id="68358071"/>
<dbReference type="EMBL" id="JAIZPD010000011">
    <property type="protein sequence ID" value="KAH0959921.1"/>
    <property type="molecule type" value="Genomic_DNA"/>
</dbReference>
<organism evidence="1 2">
    <name type="scientific">Hirsutella rhossiliensis</name>
    <dbReference type="NCBI Taxonomy" id="111463"/>
    <lineage>
        <taxon>Eukaryota</taxon>
        <taxon>Fungi</taxon>
        <taxon>Dikarya</taxon>
        <taxon>Ascomycota</taxon>
        <taxon>Pezizomycotina</taxon>
        <taxon>Sordariomycetes</taxon>
        <taxon>Hypocreomycetidae</taxon>
        <taxon>Hypocreales</taxon>
        <taxon>Ophiocordycipitaceae</taxon>
        <taxon>Hirsutella</taxon>
    </lineage>
</organism>
<evidence type="ECO:0008006" key="3">
    <source>
        <dbReference type="Google" id="ProtNLM"/>
    </source>
</evidence>
<keyword evidence="2" id="KW-1185">Reference proteome</keyword>
<dbReference type="AlphaFoldDB" id="A0A9P8MTH1"/>
<sequence length="462" mass="51963">MVQPLPLPSVAKALALPELLTSILDCLSGDMRHLAQAARVNKQWFSCGTNVLWRHASCEALANVPDDRRHIYAAKITSLTFSGGEEALYHERFRNLEFSSLRHISLDAYRPADYASYPIRQYFQPPLESFSFYGGHLDHDLLDQLRSQAWRLRTLLIDSPGPHVEASFFLDFISRYKSLQHIKFLYGMDHLVTDDLILHLAQRSDLLQLEIGKTCSEQLLELVSSRIAHPFRDLRAIHIALTSAAVPSAAKLFPRVTYLGLDVRDAGVNVMQSLSSLSALRHFALTFAADTRLSLEELLSLKKLSRLQELTIEPNERETDPTVTALEAAFSDKHFDDIVSHLPSLRRLSFLVQCTLSAAALLSLAKHCPLLEECNMLPVFDIRMLESEARRNSPLFPKLRFLEVGGFRPSTPNGEQSAEQTPPQDLIDLMKKSFPKLKELYVSADDEYSAAVADEFSASDSD</sequence>